<reference evidence="2 3" key="1">
    <citation type="journal article" date="2018" name="Gigascience">
        <title>Genomes of trombidid mites reveal novel predicted allergens and laterally-transferred genes associated with secondary metabolism.</title>
        <authorList>
            <person name="Dong X."/>
            <person name="Chaisiri K."/>
            <person name="Xia D."/>
            <person name="Armstrong S.D."/>
            <person name="Fang Y."/>
            <person name="Donnelly M.J."/>
            <person name="Kadowaki T."/>
            <person name="McGarry J.W."/>
            <person name="Darby A.C."/>
            <person name="Makepeace B.L."/>
        </authorList>
    </citation>
    <scope>NUCLEOTIDE SEQUENCE [LARGE SCALE GENOMIC DNA]</scope>
    <source>
        <strain evidence="2">UoL-UT</strain>
    </source>
</reference>
<evidence type="ECO:0000256" key="1">
    <source>
        <dbReference type="SAM" id="MobiDB-lite"/>
    </source>
</evidence>
<evidence type="ECO:0000313" key="2">
    <source>
        <dbReference type="EMBL" id="RWS21344.1"/>
    </source>
</evidence>
<organism evidence="2 3">
    <name type="scientific">Leptotrombidium deliense</name>
    <dbReference type="NCBI Taxonomy" id="299467"/>
    <lineage>
        <taxon>Eukaryota</taxon>
        <taxon>Metazoa</taxon>
        <taxon>Ecdysozoa</taxon>
        <taxon>Arthropoda</taxon>
        <taxon>Chelicerata</taxon>
        <taxon>Arachnida</taxon>
        <taxon>Acari</taxon>
        <taxon>Acariformes</taxon>
        <taxon>Trombidiformes</taxon>
        <taxon>Prostigmata</taxon>
        <taxon>Anystina</taxon>
        <taxon>Parasitengona</taxon>
        <taxon>Trombiculoidea</taxon>
        <taxon>Trombiculidae</taxon>
        <taxon>Leptotrombidium</taxon>
    </lineage>
</organism>
<name>A0A443S1H7_9ACAR</name>
<dbReference type="EMBL" id="NCKV01012675">
    <property type="protein sequence ID" value="RWS21344.1"/>
    <property type="molecule type" value="Genomic_DNA"/>
</dbReference>
<evidence type="ECO:0000313" key="3">
    <source>
        <dbReference type="Proteomes" id="UP000288716"/>
    </source>
</evidence>
<dbReference type="Proteomes" id="UP000288716">
    <property type="component" value="Unassembled WGS sequence"/>
</dbReference>
<protein>
    <recommendedName>
        <fullName evidence="4">Death domain-containing protein</fullName>
    </recommendedName>
</protein>
<sequence length="190" mass="21661">MACALRNVELVSALISAKTDLFVENFDYGDDFVDDEECDTIVGEKHSNTRRGKTAFDYFPDLHRLVLQKSDQKTNSVKQAEEESEASPNVDPAIFDSGYGSRKINMFDDVTLDKICSILDPPSEDWKVLALYLGVEPDECVTKDDSPTKQIIERFEVQYWIARHVIYIISLLETRDTFDIRSSSGRCKFV</sequence>
<gene>
    <name evidence="2" type="ORF">B4U80_11879</name>
</gene>
<dbReference type="AlphaFoldDB" id="A0A443S1H7"/>
<accession>A0A443S1H7</accession>
<dbReference type="InterPro" id="IPR011029">
    <property type="entry name" value="DEATH-like_dom_sf"/>
</dbReference>
<dbReference type="SUPFAM" id="SSF47986">
    <property type="entry name" value="DEATH domain"/>
    <property type="match status" value="1"/>
</dbReference>
<evidence type="ECO:0008006" key="4">
    <source>
        <dbReference type="Google" id="ProtNLM"/>
    </source>
</evidence>
<comment type="caution">
    <text evidence="2">The sequence shown here is derived from an EMBL/GenBank/DDBJ whole genome shotgun (WGS) entry which is preliminary data.</text>
</comment>
<dbReference type="Gene3D" id="1.10.533.10">
    <property type="entry name" value="Death Domain, Fas"/>
    <property type="match status" value="1"/>
</dbReference>
<proteinExistence type="predicted"/>
<keyword evidence="3" id="KW-1185">Reference proteome</keyword>
<feature type="region of interest" description="Disordered" evidence="1">
    <location>
        <begin position="71"/>
        <end position="94"/>
    </location>
</feature>
<dbReference type="VEuPathDB" id="VectorBase:LDEU010696"/>